<protein>
    <submittedName>
        <fullName evidence="2">SDR family NAD(P)-dependent oxidoreductase</fullName>
    </submittedName>
</protein>
<evidence type="ECO:0000313" key="2">
    <source>
        <dbReference type="EMBL" id="TGM58242.1"/>
    </source>
</evidence>
<dbReference type="Pfam" id="PF13460">
    <property type="entry name" value="NAD_binding_10"/>
    <property type="match status" value="1"/>
</dbReference>
<accession>A0ABY2NQA5</accession>
<evidence type="ECO:0000313" key="3">
    <source>
        <dbReference type="Proteomes" id="UP000298112"/>
    </source>
</evidence>
<evidence type="ECO:0000259" key="1">
    <source>
        <dbReference type="Pfam" id="PF13460"/>
    </source>
</evidence>
<dbReference type="PANTHER" id="PTHR48079">
    <property type="entry name" value="PROTEIN YEEZ"/>
    <property type="match status" value="1"/>
</dbReference>
<keyword evidence="3" id="KW-1185">Reference proteome</keyword>
<dbReference type="RefSeq" id="WP_135658246.1">
    <property type="nucleotide sequence ID" value="NZ_RQHF01000015.1"/>
</dbReference>
<dbReference type="InterPro" id="IPR036291">
    <property type="entry name" value="NAD(P)-bd_dom_sf"/>
</dbReference>
<organism evidence="2 3">
    <name type="scientific">Leptospira vanthielii</name>
    <dbReference type="NCBI Taxonomy" id="293085"/>
    <lineage>
        <taxon>Bacteria</taxon>
        <taxon>Pseudomonadati</taxon>
        <taxon>Spirochaetota</taxon>
        <taxon>Spirochaetia</taxon>
        <taxon>Leptospirales</taxon>
        <taxon>Leptospiraceae</taxon>
        <taxon>Leptospira</taxon>
    </lineage>
</organism>
<gene>
    <name evidence="2" type="ORF">EHQ95_08200</name>
</gene>
<proteinExistence type="predicted"/>
<comment type="caution">
    <text evidence="2">The sequence shown here is derived from an EMBL/GenBank/DDBJ whole genome shotgun (WGS) entry which is preliminary data.</text>
</comment>
<dbReference type="SUPFAM" id="SSF51735">
    <property type="entry name" value="NAD(P)-binding Rossmann-fold domains"/>
    <property type="match status" value="1"/>
</dbReference>
<dbReference type="EMBL" id="RQHF01000015">
    <property type="protein sequence ID" value="TGM58242.1"/>
    <property type="molecule type" value="Genomic_DNA"/>
</dbReference>
<dbReference type="InterPro" id="IPR016040">
    <property type="entry name" value="NAD(P)-bd_dom"/>
</dbReference>
<dbReference type="PANTHER" id="PTHR48079:SF6">
    <property type="entry name" value="NAD(P)-BINDING DOMAIN-CONTAINING PROTEIN-RELATED"/>
    <property type="match status" value="1"/>
</dbReference>
<dbReference type="Gene3D" id="3.40.50.720">
    <property type="entry name" value="NAD(P)-binding Rossmann-like Domain"/>
    <property type="match status" value="1"/>
</dbReference>
<feature type="domain" description="NAD(P)-binding" evidence="1">
    <location>
        <begin position="8"/>
        <end position="121"/>
    </location>
</feature>
<dbReference type="Proteomes" id="UP000298112">
    <property type="component" value="Unassembled WGS sequence"/>
</dbReference>
<reference evidence="3" key="1">
    <citation type="journal article" date="2019" name="PLoS Negl. Trop. Dis.">
        <title>Revisiting the worldwide diversity of Leptospira species in the environment.</title>
        <authorList>
            <person name="Vincent A.T."/>
            <person name="Schiettekatte O."/>
            <person name="Bourhy P."/>
            <person name="Veyrier F.J."/>
            <person name="Picardeau M."/>
        </authorList>
    </citation>
    <scope>NUCLEOTIDE SEQUENCE [LARGE SCALE GENOMIC DNA]</scope>
    <source>
        <strain evidence="3">201601955</strain>
    </source>
</reference>
<sequence length="317" mass="35285">MEKVLVLGATGGTGKALVQELLTRGIGTIAFGRNQGALESLANELGNPEKLELALGDVFQWESVREAAKTADIIFQTANVPYHEMADKSLLLAESVMKAAQANFQKIVFVDGIYVYGPNPGYVVEESYLRKPNSKKGKIRIEMEKLIFSSSWLQSKPLIVRLPDYYGPTSKNAYLNPTLEGLAFGKPSLFIGETGVKREYIYLPDAAKMIVNVASKESSYRRNWNLPGQTISGKEILKIAKQITGKKTFLIPIGKKTLMIAGIFDSFLREVVEMMYLTKDPLVLSGVQYEREIGTIPQTPFEKGLKETFDFIRSNKK</sequence>
<dbReference type="InterPro" id="IPR051783">
    <property type="entry name" value="NAD(P)-dependent_oxidoreduct"/>
</dbReference>
<name>A0ABY2NQA5_9LEPT</name>